<organism evidence="1 2">
    <name type="scientific">Porphyromonas endodontalis (strain ATCC 35406 / DSM 24491 / JCM 8526 / CCUG 16442 / BCRC 14492 / NCTC 13058 / HG 370)</name>
    <name type="common">Bacteroides endodontalis</name>
    <dbReference type="NCBI Taxonomy" id="553175"/>
    <lineage>
        <taxon>Bacteria</taxon>
        <taxon>Pseudomonadati</taxon>
        <taxon>Bacteroidota</taxon>
        <taxon>Bacteroidia</taxon>
        <taxon>Bacteroidales</taxon>
        <taxon>Porphyromonadaceae</taxon>
        <taxon>Porphyromonas</taxon>
    </lineage>
</organism>
<evidence type="ECO:0000313" key="1">
    <source>
        <dbReference type="EMBL" id="EEN82615.1"/>
    </source>
</evidence>
<protein>
    <submittedName>
        <fullName evidence="1">Uncharacterized protein</fullName>
    </submittedName>
</protein>
<dbReference type="EMBL" id="ACNN01000023">
    <property type="protein sequence ID" value="EEN82615.1"/>
    <property type="molecule type" value="Genomic_DNA"/>
</dbReference>
<comment type="caution">
    <text evidence="1">The sequence shown here is derived from an EMBL/GenBank/DDBJ whole genome shotgun (WGS) entry which is preliminary data.</text>
</comment>
<reference evidence="1 2" key="1">
    <citation type="submission" date="2009-04" db="EMBL/GenBank/DDBJ databases">
        <authorList>
            <person name="Sebastian Y."/>
            <person name="Madupu R."/>
            <person name="Durkin A.S."/>
            <person name="Torralba M."/>
            <person name="Methe B."/>
            <person name="Sutton G.G."/>
            <person name="Strausberg R.L."/>
            <person name="Nelson K.E."/>
        </authorList>
    </citation>
    <scope>NUCLEOTIDE SEQUENCE [LARGE SCALE GENOMIC DNA]</scope>
    <source>
        <strain evidence="2">ATCC 35406 / BCRC 14492 / JCM 8526 / NCTC 13058 / HG 370</strain>
    </source>
</reference>
<dbReference type="Proteomes" id="UP000004295">
    <property type="component" value="Unassembled WGS sequence"/>
</dbReference>
<sequence length="48" mass="5636">MRPKHKKAALHKYGVRLHLWGQHFSKTSSYTHKSESCTAMEARKKKKP</sequence>
<gene>
    <name evidence="1" type="ORF">POREN0001_0846</name>
</gene>
<dbReference type="AlphaFoldDB" id="C3JB16"/>
<keyword evidence="2" id="KW-1185">Reference proteome</keyword>
<proteinExistence type="predicted"/>
<name>C3JB16_POREA</name>
<evidence type="ECO:0000313" key="2">
    <source>
        <dbReference type="Proteomes" id="UP000004295"/>
    </source>
</evidence>
<accession>C3JB16</accession>